<name>A0A834MPP5_RHYFE</name>
<dbReference type="GO" id="GO:0005737">
    <property type="term" value="C:cytoplasm"/>
    <property type="evidence" value="ECO:0007669"/>
    <property type="project" value="TreeGrafter"/>
</dbReference>
<evidence type="ECO:0000313" key="10">
    <source>
        <dbReference type="EMBL" id="KAF7287789.1"/>
    </source>
</evidence>
<evidence type="ECO:0000256" key="5">
    <source>
        <dbReference type="ARBA" id="ARBA00022801"/>
    </source>
</evidence>
<keyword evidence="11" id="KW-1185">Reference proteome</keyword>
<dbReference type="PANTHER" id="PTHR10828">
    <property type="entry name" value="M-PHASE INDUCER PHOSPHATASE DUAL SPECIFICITY PHOSPHATASE CDC25"/>
    <property type="match status" value="1"/>
</dbReference>
<keyword evidence="4" id="KW-0498">Mitosis</keyword>
<dbReference type="FunFam" id="3.40.250.10:FF:000021">
    <property type="entry name" value="M-phase inducer phosphatase cdc-25.2"/>
    <property type="match status" value="1"/>
</dbReference>
<dbReference type="Gene3D" id="3.40.250.10">
    <property type="entry name" value="Rhodanese-like domain"/>
    <property type="match status" value="1"/>
</dbReference>
<dbReference type="EMBL" id="JAACXV010000003">
    <property type="protein sequence ID" value="KAF7287789.1"/>
    <property type="molecule type" value="Genomic_DNA"/>
</dbReference>
<keyword evidence="3" id="KW-0132">Cell division</keyword>
<feature type="domain" description="Rhodanese" evidence="9">
    <location>
        <begin position="197"/>
        <end position="299"/>
    </location>
</feature>
<dbReference type="InterPro" id="IPR036873">
    <property type="entry name" value="Rhodanese-like_dom_sf"/>
</dbReference>
<dbReference type="Proteomes" id="UP000625711">
    <property type="component" value="Unassembled WGS sequence"/>
</dbReference>
<dbReference type="GO" id="GO:0010971">
    <property type="term" value="P:positive regulation of G2/M transition of mitotic cell cycle"/>
    <property type="evidence" value="ECO:0007669"/>
    <property type="project" value="TreeGrafter"/>
</dbReference>
<evidence type="ECO:0000313" key="11">
    <source>
        <dbReference type="Proteomes" id="UP000625711"/>
    </source>
</evidence>
<evidence type="ECO:0000256" key="8">
    <source>
        <dbReference type="ARBA" id="ARBA00051722"/>
    </source>
</evidence>
<proteinExistence type="inferred from homology"/>
<dbReference type="PRINTS" id="PR00716">
    <property type="entry name" value="MPIPHPHTASE"/>
</dbReference>
<dbReference type="OrthoDB" id="26523at2759"/>
<evidence type="ECO:0000256" key="6">
    <source>
        <dbReference type="ARBA" id="ARBA00022912"/>
    </source>
</evidence>
<dbReference type="InterPro" id="IPR001763">
    <property type="entry name" value="Rhodanese-like_dom"/>
</dbReference>
<evidence type="ECO:0000256" key="4">
    <source>
        <dbReference type="ARBA" id="ARBA00022776"/>
    </source>
</evidence>
<keyword evidence="5" id="KW-0378">Hydrolase</keyword>
<dbReference type="GO" id="GO:0005634">
    <property type="term" value="C:nucleus"/>
    <property type="evidence" value="ECO:0007669"/>
    <property type="project" value="TreeGrafter"/>
</dbReference>
<comment type="caution">
    <text evidence="10">The sequence shown here is derived from an EMBL/GenBank/DDBJ whole genome shotgun (WGS) entry which is preliminary data.</text>
</comment>
<evidence type="ECO:0000256" key="3">
    <source>
        <dbReference type="ARBA" id="ARBA00022618"/>
    </source>
</evidence>
<comment type="catalytic activity">
    <reaction evidence="8">
        <text>O-phospho-L-tyrosyl-[protein] + H2O = L-tyrosyl-[protein] + phosphate</text>
        <dbReference type="Rhea" id="RHEA:10684"/>
        <dbReference type="Rhea" id="RHEA-COMP:10136"/>
        <dbReference type="Rhea" id="RHEA-COMP:20101"/>
        <dbReference type="ChEBI" id="CHEBI:15377"/>
        <dbReference type="ChEBI" id="CHEBI:43474"/>
        <dbReference type="ChEBI" id="CHEBI:46858"/>
        <dbReference type="ChEBI" id="CHEBI:61978"/>
        <dbReference type="EC" id="3.1.3.48"/>
    </reaction>
</comment>
<evidence type="ECO:0000259" key="9">
    <source>
        <dbReference type="PROSITE" id="PS50206"/>
    </source>
</evidence>
<gene>
    <name evidence="10" type="ORF">GWI33_003420</name>
</gene>
<keyword evidence="6" id="KW-0904">Protein phosphatase</keyword>
<evidence type="ECO:0000256" key="1">
    <source>
        <dbReference type="ARBA" id="ARBA00011065"/>
    </source>
</evidence>
<dbReference type="EC" id="3.1.3.48" evidence="2"/>
<comment type="similarity">
    <text evidence="1">Belongs to the MPI phosphatase family.</text>
</comment>
<organism evidence="10 11">
    <name type="scientific">Rhynchophorus ferrugineus</name>
    <name type="common">Red palm weevil</name>
    <name type="synonym">Curculio ferrugineus</name>
    <dbReference type="NCBI Taxonomy" id="354439"/>
    <lineage>
        <taxon>Eukaryota</taxon>
        <taxon>Metazoa</taxon>
        <taxon>Ecdysozoa</taxon>
        <taxon>Arthropoda</taxon>
        <taxon>Hexapoda</taxon>
        <taxon>Insecta</taxon>
        <taxon>Pterygota</taxon>
        <taxon>Neoptera</taxon>
        <taxon>Endopterygota</taxon>
        <taxon>Coleoptera</taxon>
        <taxon>Polyphaga</taxon>
        <taxon>Cucujiformia</taxon>
        <taxon>Curculionidae</taxon>
        <taxon>Dryophthorinae</taxon>
        <taxon>Rhynchophorus</taxon>
    </lineage>
</organism>
<dbReference type="Pfam" id="PF00581">
    <property type="entry name" value="Rhodanese"/>
    <property type="match status" value="1"/>
</dbReference>
<sequence length="347" mass="40344">MDLEDHLLPSEHLSRHNMEYVSLYDTSSRDSGFDDIASQETLNDDGFLEEFSEIHFPSVSQLPTSFCNLIEKPIVAATIPTRTMPDLSEEFTSPLKKKLCQRSENENKGFAIRRKKLLRKTRSEEPEKSTTVQQKSFKLFSSEEIIKTGIQKSCESDLVGDFTREFSLPLTESKHNDLKAINGSTLRKLMRGEYSDKVTTFKIVDCRYPYEYEGGHITGAMNVYTHNQCEQLLEDCIGVDILIFHCEFSAERGPNLSRHLRKEDRRRNAESYPFLCFPEVYILEGGYNKFYSEDSSYCSPNKYVQMIHPEYTNELRFFRQKCKTLDSDTHIVRKKSQRSMNVKKLTF</sequence>
<dbReference type="SUPFAM" id="SSF52821">
    <property type="entry name" value="Rhodanese/Cell cycle control phosphatase"/>
    <property type="match status" value="1"/>
</dbReference>
<dbReference type="GO" id="GO:0051301">
    <property type="term" value="P:cell division"/>
    <property type="evidence" value="ECO:0007669"/>
    <property type="project" value="UniProtKB-KW"/>
</dbReference>
<dbReference type="SMART" id="SM00450">
    <property type="entry name" value="RHOD"/>
    <property type="match status" value="1"/>
</dbReference>
<protein>
    <recommendedName>
        <fullName evidence="2">protein-tyrosine-phosphatase</fullName>
        <ecNumber evidence="2">3.1.3.48</ecNumber>
    </recommendedName>
</protein>
<evidence type="ECO:0000256" key="2">
    <source>
        <dbReference type="ARBA" id="ARBA00013064"/>
    </source>
</evidence>
<dbReference type="GO" id="GO:0004725">
    <property type="term" value="F:protein tyrosine phosphatase activity"/>
    <property type="evidence" value="ECO:0007669"/>
    <property type="project" value="UniProtKB-EC"/>
</dbReference>
<accession>A0A834MPP5</accession>
<dbReference type="AlphaFoldDB" id="A0A834MPP5"/>
<dbReference type="GO" id="GO:0110032">
    <property type="term" value="P:positive regulation of G2/MI transition of meiotic cell cycle"/>
    <property type="evidence" value="ECO:0007669"/>
    <property type="project" value="TreeGrafter"/>
</dbReference>
<dbReference type="GO" id="GO:0000086">
    <property type="term" value="P:G2/M transition of mitotic cell cycle"/>
    <property type="evidence" value="ECO:0007669"/>
    <property type="project" value="TreeGrafter"/>
</dbReference>
<keyword evidence="7" id="KW-0131">Cell cycle</keyword>
<dbReference type="PANTHER" id="PTHR10828:SF76">
    <property type="entry name" value="M-PHASE INDUCER PHOSPHATASE"/>
    <property type="match status" value="1"/>
</dbReference>
<dbReference type="PROSITE" id="PS50206">
    <property type="entry name" value="RHODANESE_3"/>
    <property type="match status" value="1"/>
</dbReference>
<dbReference type="InterPro" id="IPR000751">
    <property type="entry name" value="MPI_Phosphatase"/>
</dbReference>
<evidence type="ECO:0000256" key="7">
    <source>
        <dbReference type="ARBA" id="ARBA00023306"/>
    </source>
</evidence>
<reference evidence="10" key="1">
    <citation type="submission" date="2020-08" db="EMBL/GenBank/DDBJ databases">
        <title>Genome sequencing and assembly of the red palm weevil Rhynchophorus ferrugineus.</title>
        <authorList>
            <person name="Dias G.B."/>
            <person name="Bergman C.M."/>
            <person name="Manee M."/>
        </authorList>
    </citation>
    <scope>NUCLEOTIDE SEQUENCE</scope>
    <source>
        <strain evidence="10">AA-2017</strain>
        <tissue evidence="10">Whole larva</tissue>
    </source>
</reference>